<name>A0A2G2XP47_CAPBA</name>
<keyword evidence="3" id="KW-0238">DNA-binding</keyword>
<accession>A0A2G2XP47</accession>
<dbReference type="STRING" id="33114.A0A2G2XP47"/>
<dbReference type="GO" id="GO:0005634">
    <property type="term" value="C:nucleus"/>
    <property type="evidence" value="ECO:0007669"/>
    <property type="project" value="UniProtKB-SubCell"/>
</dbReference>
<dbReference type="InterPro" id="IPR025422">
    <property type="entry name" value="TGA_domain"/>
</dbReference>
<dbReference type="GO" id="GO:0043565">
    <property type="term" value="F:sequence-specific DNA binding"/>
    <property type="evidence" value="ECO:0007669"/>
    <property type="project" value="InterPro"/>
</dbReference>
<keyword evidence="5" id="KW-0804">Transcription</keyword>
<dbReference type="PANTHER" id="PTHR45693:SF43">
    <property type="entry name" value="DOG1 DOMAIN-CONTAINING PROTEIN"/>
    <property type="match status" value="1"/>
</dbReference>
<dbReference type="EMBL" id="MLFT02000001">
    <property type="protein sequence ID" value="PHT59265.1"/>
    <property type="molecule type" value="Genomic_DNA"/>
</dbReference>
<dbReference type="Pfam" id="PF14144">
    <property type="entry name" value="DOG1"/>
    <property type="match status" value="1"/>
</dbReference>
<evidence type="ECO:0000256" key="1">
    <source>
        <dbReference type="ARBA" id="ARBA00004123"/>
    </source>
</evidence>
<evidence type="ECO:0000256" key="3">
    <source>
        <dbReference type="ARBA" id="ARBA00023125"/>
    </source>
</evidence>
<evidence type="ECO:0000256" key="6">
    <source>
        <dbReference type="ARBA" id="ARBA00023242"/>
    </source>
</evidence>
<evidence type="ECO:0000259" key="7">
    <source>
        <dbReference type="Pfam" id="PF14144"/>
    </source>
</evidence>
<keyword evidence="2" id="KW-0805">Transcription regulation</keyword>
<sequence length="175" mass="20096">MLYNLLNFYPNMCPPQPHIKGHVLGSLAFDVVYAQWLEEHNQRVNELRGAVSSHADDGELQIIVDGILADYDDLFRIKGFAATANVFHILSEEIVKGYEVLSVPPNLLERMSEKEFCLHDLVDVFANDGCWFGVICGKIVQEYYVYFSTTADNIAYLPDVFRFHHEWSNGKWVLH</sequence>
<proteinExistence type="predicted"/>
<protein>
    <recommendedName>
        <fullName evidence="7">DOG1 domain-containing protein</fullName>
    </recommendedName>
</protein>
<keyword evidence="9" id="KW-1185">Reference proteome</keyword>
<reference evidence="8 9" key="1">
    <citation type="journal article" date="2017" name="Genome Biol.">
        <title>New reference genome sequences of hot pepper reveal the massive evolution of plant disease-resistance genes by retroduplication.</title>
        <authorList>
            <person name="Kim S."/>
            <person name="Park J."/>
            <person name="Yeom S.I."/>
            <person name="Kim Y.M."/>
            <person name="Seo E."/>
            <person name="Kim K.T."/>
            <person name="Kim M.S."/>
            <person name="Lee J.M."/>
            <person name="Cheong K."/>
            <person name="Shin H.S."/>
            <person name="Kim S.B."/>
            <person name="Han K."/>
            <person name="Lee J."/>
            <person name="Park M."/>
            <person name="Lee H.A."/>
            <person name="Lee H.Y."/>
            <person name="Lee Y."/>
            <person name="Oh S."/>
            <person name="Lee J.H."/>
            <person name="Choi E."/>
            <person name="Choi E."/>
            <person name="Lee S.E."/>
            <person name="Jeon J."/>
            <person name="Kim H."/>
            <person name="Choi G."/>
            <person name="Song H."/>
            <person name="Lee J."/>
            <person name="Lee S.C."/>
            <person name="Kwon J.K."/>
            <person name="Lee H.Y."/>
            <person name="Koo N."/>
            <person name="Hong Y."/>
            <person name="Kim R.W."/>
            <person name="Kang W.H."/>
            <person name="Huh J.H."/>
            <person name="Kang B.C."/>
            <person name="Yang T.J."/>
            <person name="Lee Y.H."/>
            <person name="Bennetzen J.L."/>
            <person name="Choi D."/>
        </authorList>
    </citation>
    <scope>NUCLEOTIDE SEQUENCE [LARGE SCALE GENOMIC DNA]</scope>
    <source>
        <strain evidence="9">cv. PBC81</strain>
    </source>
</reference>
<organism evidence="8 9">
    <name type="scientific">Capsicum baccatum</name>
    <name type="common">Peruvian pepper</name>
    <dbReference type="NCBI Taxonomy" id="33114"/>
    <lineage>
        <taxon>Eukaryota</taxon>
        <taxon>Viridiplantae</taxon>
        <taxon>Streptophyta</taxon>
        <taxon>Embryophyta</taxon>
        <taxon>Tracheophyta</taxon>
        <taxon>Spermatophyta</taxon>
        <taxon>Magnoliopsida</taxon>
        <taxon>eudicotyledons</taxon>
        <taxon>Gunneridae</taxon>
        <taxon>Pentapetalae</taxon>
        <taxon>asterids</taxon>
        <taxon>lamiids</taxon>
        <taxon>Solanales</taxon>
        <taxon>Solanaceae</taxon>
        <taxon>Solanoideae</taxon>
        <taxon>Capsiceae</taxon>
        <taxon>Capsicum</taxon>
    </lineage>
</organism>
<dbReference type="OrthoDB" id="2015618at2759"/>
<evidence type="ECO:0000313" key="8">
    <source>
        <dbReference type="EMBL" id="PHT59265.1"/>
    </source>
</evidence>
<evidence type="ECO:0000256" key="5">
    <source>
        <dbReference type="ARBA" id="ARBA00023163"/>
    </source>
</evidence>
<dbReference type="AlphaFoldDB" id="A0A2G2XP47"/>
<gene>
    <name evidence="8" type="ORF">CQW23_01628</name>
</gene>
<comment type="caution">
    <text evidence="8">The sequence shown here is derived from an EMBL/GenBank/DDBJ whole genome shotgun (WGS) entry which is preliminary data.</text>
</comment>
<comment type="subcellular location">
    <subcellularLocation>
        <location evidence="1">Nucleus</location>
    </subcellularLocation>
</comment>
<dbReference type="GO" id="GO:0006351">
    <property type="term" value="P:DNA-templated transcription"/>
    <property type="evidence" value="ECO:0007669"/>
    <property type="project" value="InterPro"/>
</dbReference>
<keyword evidence="4" id="KW-0010">Activator</keyword>
<feature type="domain" description="DOG1" evidence="7">
    <location>
        <begin position="44"/>
        <end position="91"/>
    </location>
</feature>
<evidence type="ECO:0000256" key="2">
    <source>
        <dbReference type="ARBA" id="ARBA00023015"/>
    </source>
</evidence>
<dbReference type="PANTHER" id="PTHR45693">
    <property type="entry name" value="TRANSCRIPTION FACTOR TGA9"/>
    <property type="match status" value="1"/>
</dbReference>
<evidence type="ECO:0000256" key="4">
    <source>
        <dbReference type="ARBA" id="ARBA00023159"/>
    </source>
</evidence>
<reference evidence="9" key="2">
    <citation type="journal article" date="2017" name="J. Anim. Genet.">
        <title>Multiple reference genome sequences of hot pepper reveal the massive evolution of plant disease resistance genes by retroduplication.</title>
        <authorList>
            <person name="Kim S."/>
            <person name="Park J."/>
            <person name="Yeom S.-I."/>
            <person name="Kim Y.-M."/>
            <person name="Seo E."/>
            <person name="Kim K.-T."/>
            <person name="Kim M.-S."/>
            <person name="Lee J.M."/>
            <person name="Cheong K."/>
            <person name="Shin H.-S."/>
            <person name="Kim S.-B."/>
            <person name="Han K."/>
            <person name="Lee J."/>
            <person name="Park M."/>
            <person name="Lee H.-A."/>
            <person name="Lee H.-Y."/>
            <person name="Lee Y."/>
            <person name="Oh S."/>
            <person name="Lee J.H."/>
            <person name="Choi E."/>
            <person name="Choi E."/>
            <person name="Lee S.E."/>
            <person name="Jeon J."/>
            <person name="Kim H."/>
            <person name="Choi G."/>
            <person name="Song H."/>
            <person name="Lee J."/>
            <person name="Lee S.-C."/>
            <person name="Kwon J.-K."/>
            <person name="Lee H.-Y."/>
            <person name="Koo N."/>
            <person name="Hong Y."/>
            <person name="Kim R.W."/>
            <person name="Kang W.-H."/>
            <person name="Huh J.H."/>
            <person name="Kang B.-C."/>
            <person name="Yang T.-J."/>
            <person name="Lee Y.-H."/>
            <person name="Bennetzen J.L."/>
            <person name="Choi D."/>
        </authorList>
    </citation>
    <scope>NUCLEOTIDE SEQUENCE [LARGE SCALE GENOMIC DNA]</scope>
    <source>
        <strain evidence="9">cv. PBC81</strain>
    </source>
</reference>
<dbReference type="Proteomes" id="UP000224567">
    <property type="component" value="Unassembled WGS sequence"/>
</dbReference>
<keyword evidence="6" id="KW-0539">Nucleus</keyword>
<evidence type="ECO:0000313" key="9">
    <source>
        <dbReference type="Proteomes" id="UP000224567"/>
    </source>
</evidence>